<name>A0A2U2HF71_9BURK</name>
<dbReference type="GO" id="GO:0005524">
    <property type="term" value="F:ATP binding"/>
    <property type="evidence" value="ECO:0007669"/>
    <property type="project" value="UniProtKB-KW"/>
</dbReference>
<dbReference type="EMBL" id="PXWF02000292">
    <property type="protein sequence ID" value="PWF42711.1"/>
    <property type="molecule type" value="Genomic_DNA"/>
</dbReference>
<dbReference type="SUPFAM" id="SSF53613">
    <property type="entry name" value="Ribokinase-like"/>
    <property type="match status" value="1"/>
</dbReference>
<dbReference type="InterPro" id="IPR050306">
    <property type="entry name" value="PfkB_Carbo_kinase"/>
</dbReference>
<dbReference type="PROSITE" id="PS00583">
    <property type="entry name" value="PFKB_KINASES_1"/>
    <property type="match status" value="1"/>
</dbReference>
<evidence type="ECO:0000256" key="1">
    <source>
        <dbReference type="ARBA" id="ARBA00010688"/>
    </source>
</evidence>
<protein>
    <submittedName>
        <fullName evidence="7">Carbohydrate kinase</fullName>
    </submittedName>
</protein>
<keyword evidence="2" id="KW-0808">Transferase</keyword>
<evidence type="ECO:0000313" key="8">
    <source>
        <dbReference type="Proteomes" id="UP000241421"/>
    </source>
</evidence>
<keyword evidence="3" id="KW-0547">Nucleotide-binding</keyword>
<dbReference type="OrthoDB" id="9795789at2"/>
<proteinExistence type="inferred from homology"/>
<evidence type="ECO:0000313" key="7">
    <source>
        <dbReference type="EMBL" id="PWF42711.1"/>
    </source>
</evidence>
<reference evidence="7 8" key="1">
    <citation type="submission" date="2018-04" db="EMBL/GenBank/DDBJ databases">
        <title>Massilia violaceinigra sp. nov., a novel purple-pigmented bacterium isolated from Tianshan glacier, Xinjiang, China.</title>
        <authorList>
            <person name="Wang H."/>
        </authorList>
    </citation>
    <scope>NUCLEOTIDE SEQUENCE [LARGE SCALE GENOMIC DNA]</scope>
    <source>
        <strain evidence="7 8">B448-2</strain>
    </source>
</reference>
<comment type="similarity">
    <text evidence="1">Belongs to the carbohydrate kinase PfkB family.</text>
</comment>
<dbReference type="Pfam" id="PF00294">
    <property type="entry name" value="PfkB"/>
    <property type="match status" value="1"/>
</dbReference>
<dbReference type="InterPro" id="IPR011611">
    <property type="entry name" value="PfkB_dom"/>
</dbReference>
<keyword evidence="8" id="KW-1185">Reference proteome</keyword>
<dbReference type="Gene3D" id="3.40.1190.20">
    <property type="match status" value="1"/>
</dbReference>
<dbReference type="GO" id="GO:0016301">
    <property type="term" value="F:kinase activity"/>
    <property type="evidence" value="ECO:0007669"/>
    <property type="project" value="UniProtKB-KW"/>
</dbReference>
<dbReference type="PROSITE" id="PS00584">
    <property type="entry name" value="PFKB_KINASES_2"/>
    <property type="match status" value="1"/>
</dbReference>
<comment type="caution">
    <text evidence="7">The sequence shown here is derived from an EMBL/GenBank/DDBJ whole genome shotgun (WGS) entry which is preliminary data.</text>
</comment>
<dbReference type="PANTHER" id="PTHR43085:SF1">
    <property type="entry name" value="PSEUDOURIDINE KINASE-RELATED"/>
    <property type="match status" value="1"/>
</dbReference>
<gene>
    <name evidence="7" type="ORF">C7C56_022230</name>
</gene>
<evidence type="ECO:0000256" key="2">
    <source>
        <dbReference type="ARBA" id="ARBA00022679"/>
    </source>
</evidence>
<dbReference type="Proteomes" id="UP000241421">
    <property type="component" value="Unassembled WGS sequence"/>
</dbReference>
<accession>A0A2U2HF71</accession>
<keyword evidence="4 7" id="KW-0418">Kinase</keyword>
<evidence type="ECO:0000256" key="5">
    <source>
        <dbReference type="ARBA" id="ARBA00022840"/>
    </source>
</evidence>
<dbReference type="InterPro" id="IPR029056">
    <property type="entry name" value="Ribokinase-like"/>
</dbReference>
<dbReference type="InterPro" id="IPR002173">
    <property type="entry name" value="Carboh/pur_kinase_PfkB_CS"/>
</dbReference>
<feature type="domain" description="Carbohydrate kinase PfkB" evidence="6">
    <location>
        <begin position="1"/>
        <end position="306"/>
    </location>
</feature>
<keyword evidence="5" id="KW-0067">ATP-binding</keyword>
<evidence type="ECO:0000256" key="3">
    <source>
        <dbReference type="ARBA" id="ARBA00022741"/>
    </source>
</evidence>
<organism evidence="7 8">
    <name type="scientific">Massilia glaciei</name>
    <dbReference type="NCBI Taxonomy" id="1524097"/>
    <lineage>
        <taxon>Bacteria</taxon>
        <taxon>Pseudomonadati</taxon>
        <taxon>Pseudomonadota</taxon>
        <taxon>Betaproteobacteria</taxon>
        <taxon>Burkholderiales</taxon>
        <taxon>Oxalobacteraceae</taxon>
        <taxon>Telluria group</taxon>
        <taxon>Massilia</taxon>
    </lineage>
</organism>
<evidence type="ECO:0000259" key="6">
    <source>
        <dbReference type="Pfam" id="PF00294"/>
    </source>
</evidence>
<dbReference type="AlphaFoldDB" id="A0A2U2HF71"/>
<sequence>MKTLLSFGEALIDLLQDPADPRLYHRNAGGAPANVAVGFAQLGGQAALMGMLGADAFGDFLHQQLAHFRVDTRRLRRTAAANTALAVVSLDPHGERGFSFYRPPSADLLFSADDVDPAAFAARPYFHFCSNSLTHEPLRSATLAALARAEAHDCLISFDVNWRPALWSEGADARAAVTALLPRAHVLKFSAEEWEWLGGADALAAHCFTGVAELLLITDGGDPIRSIDRHRAASHAAPSCKVVDSTAAGDAFVAALLNQLANQDLEAGALRARLRDPAWLAPRVAFAARCGALACTRYGAFDALPTLARYHQPD</sequence>
<evidence type="ECO:0000256" key="4">
    <source>
        <dbReference type="ARBA" id="ARBA00022777"/>
    </source>
</evidence>
<dbReference type="CDD" id="cd01167">
    <property type="entry name" value="bac_FRK"/>
    <property type="match status" value="1"/>
</dbReference>
<dbReference type="RefSeq" id="WP_106759535.1">
    <property type="nucleotide sequence ID" value="NZ_PXWF02000292.1"/>
</dbReference>
<dbReference type="PANTHER" id="PTHR43085">
    <property type="entry name" value="HEXOKINASE FAMILY MEMBER"/>
    <property type="match status" value="1"/>
</dbReference>